<dbReference type="EMBL" id="KL363257">
    <property type="protein sequence ID" value="KFD50166.1"/>
    <property type="molecule type" value="Genomic_DNA"/>
</dbReference>
<dbReference type="AlphaFoldDB" id="A0A085LYX0"/>
<dbReference type="Proteomes" id="UP000030758">
    <property type="component" value="Unassembled WGS sequence"/>
</dbReference>
<evidence type="ECO:0000313" key="2">
    <source>
        <dbReference type="EMBL" id="KFD70434.1"/>
    </source>
</evidence>
<name>A0A085LYX0_9BILA</name>
<reference evidence="1 3" key="1">
    <citation type="journal article" date="2014" name="Nat. Genet.">
        <title>Genome and transcriptome of the porcine whipworm Trichuris suis.</title>
        <authorList>
            <person name="Jex A.R."/>
            <person name="Nejsum P."/>
            <person name="Schwarz E.M."/>
            <person name="Hu L."/>
            <person name="Young N.D."/>
            <person name="Hall R.S."/>
            <person name="Korhonen P.K."/>
            <person name="Liao S."/>
            <person name="Thamsborg S."/>
            <person name="Xia J."/>
            <person name="Xu P."/>
            <person name="Wang S."/>
            <person name="Scheerlinck J.P."/>
            <person name="Hofmann A."/>
            <person name="Sternberg P.W."/>
            <person name="Wang J."/>
            <person name="Gasser R.B."/>
        </authorList>
    </citation>
    <scope>NUCLEOTIDE SEQUENCE [LARGE SCALE GENOMIC DNA]</scope>
    <source>
        <strain evidence="2">DCEP-RM93F</strain>
        <strain evidence="1">DCEP-RM93M</strain>
    </source>
</reference>
<protein>
    <submittedName>
        <fullName evidence="1">Uncharacterized protein</fullName>
    </submittedName>
</protein>
<keyword evidence="3" id="KW-1185">Reference proteome</keyword>
<dbReference type="EMBL" id="KL367488">
    <property type="protein sequence ID" value="KFD70434.1"/>
    <property type="molecule type" value="Genomic_DNA"/>
</dbReference>
<dbReference type="Proteomes" id="UP000030764">
    <property type="component" value="Unassembled WGS sequence"/>
</dbReference>
<organism evidence="1 3">
    <name type="scientific">Trichuris suis</name>
    <name type="common">pig whipworm</name>
    <dbReference type="NCBI Taxonomy" id="68888"/>
    <lineage>
        <taxon>Eukaryota</taxon>
        <taxon>Metazoa</taxon>
        <taxon>Ecdysozoa</taxon>
        <taxon>Nematoda</taxon>
        <taxon>Enoplea</taxon>
        <taxon>Dorylaimia</taxon>
        <taxon>Trichinellida</taxon>
        <taxon>Trichuridae</taxon>
        <taxon>Trichuris</taxon>
    </lineage>
</organism>
<evidence type="ECO:0000313" key="1">
    <source>
        <dbReference type="EMBL" id="KFD50166.1"/>
    </source>
</evidence>
<accession>A0A085LYX0</accession>
<evidence type="ECO:0000313" key="3">
    <source>
        <dbReference type="Proteomes" id="UP000030764"/>
    </source>
</evidence>
<sequence length="74" mass="8427">MAKKGTVETGGRKWMMINVGALTVVLEKRSRPPLYYDCLQARRGLDDADHRLSARRRWLNAISLKAFTLCVSHP</sequence>
<gene>
    <name evidence="1" type="ORF">M513_08911</name>
    <name evidence="2" type="ORF">M514_08911</name>
</gene>
<proteinExistence type="predicted"/>